<evidence type="ECO:0000313" key="4">
    <source>
        <dbReference type="Proteomes" id="UP000001542"/>
    </source>
</evidence>
<dbReference type="OrthoDB" id="10266865at2759"/>
<feature type="region of interest" description="Disordered" evidence="1">
    <location>
        <begin position="244"/>
        <end position="274"/>
    </location>
</feature>
<gene>
    <name evidence="3" type="ORF">TVAG_007570</name>
</gene>
<keyword evidence="4" id="KW-1185">Reference proteome</keyword>
<evidence type="ECO:0000313" key="3">
    <source>
        <dbReference type="EMBL" id="EAX91980.1"/>
    </source>
</evidence>
<dbReference type="AlphaFoldDB" id="A2FSY4"/>
<reference evidence="3" key="2">
    <citation type="journal article" date="2007" name="Science">
        <title>Draft genome sequence of the sexually transmitted pathogen Trichomonas vaginalis.</title>
        <authorList>
            <person name="Carlton J.M."/>
            <person name="Hirt R.P."/>
            <person name="Silva J.C."/>
            <person name="Delcher A.L."/>
            <person name="Schatz M."/>
            <person name="Zhao Q."/>
            <person name="Wortman J.R."/>
            <person name="Bidwell S.L."/>
            <person name="Alsmark U.C.M."/>
            <person name="Besteiro S."/>
            <person name="Sicheritz-Ponten T."/>
            <person name="Noel C.J."/>
            <person name="Dacks J.B."/>
            <person name="Foster P.G."/>
            <person name="Simillion C."/>
            <person name="Van de Peer Y."/>
            <person name="Miranda-Saavedra D."/>
            <person name="Barton G.J."/>
            <person name="Westrop G.D."/>
            <person name="Mueller S."/>
            <person name="Dessi D."/>
            <person name="Fiori P.L."/>
            <person name="Ren Q."/>
            <person name="Paulsen I."/>
            <person name="Zhang H."/>
            <person name="Bastida-Corcuera F.D."/>
            <person name="Simoes-Barbosa A."/>
            <person name="Brown M.T."/>
            <person name="Hayes R.D."/>
            <person name="Mukherjee M."/>
            <person name="Okumura C.Y."/>
            <person name="Schneider R."/>
            <person name="Smith A.J."/>
            <person name="Vanacova S."/>
            <person name="Villalvazo M."/>
            <person name="Haas B.J."/>
            <person name="Pertea M."/>
            <person name="Feldblyum T.V."/>
            <person name="Utterback T.R."/>
            <person name="Shu C.L."/>
            <person name="Osoegawa K."/>
            <person name="de Jong P.J."/>
            <person name="Hrdy I."/>
            <person name="Horvathova L."/>
            <person name="Zubacova Z."/>
            <person name="Dolezal P."/>
            <person name="Malik S.B."/>
            <person name="Logsdon J.M. Jr."/>
            <person name="Henze K."/>
            <person name="Gupta A."/>
            <person name="Wang C.C."/>
            <person name="Dunne R.L."/>
            <person name="Upcroft J.A."/>
            <person name="Upcroft P."/>
            <person name="White O."/>
            <person name="Salzberg S.L."/>
            <person name="Tang P."/>
            <person name="Chiu C.-H."/>
            <person name="Lee Y.-S."/>
            <person name="Embley T.M."/>
            <person name="Coombs G.H."/>
            <person name="Mottram J.C."/>
            <person name="Tachezy J."/>
            <person name="Fraser-Liggett C.M."/>
            <person name="Johnson P.J."/>
        </authorList>
    </citation>
    <scope>NUCLEOTIDE SEQUENCE [LARGE SCALE GENOMIC DNA]</scope>
    <source>
        <strain evidence="3">G3</strain>
    </source>
</reference>
<reference evidence="3" key="1">
    <citation type="submission" date="2006-10" db="EMBL/GenBank/DDBJ databases">
        <authorList>
            <person name="Amadeo P."/>
            <person name="Zhao Q."/>
            <person name="Wortman J."/>
            <person name="Fraser-Liggett C."/>
            <person name="Carlton J."/>
        </authorList>
    </citation>
    <scope>NUCLEOTIDE SEQUENCE</scope>
    <source>
        <strain evidence="3">G3</strain>
    </source>
</reference>
<dbReference type="EMBL" id="DS113998">
    <property type="protein sequence ID" value="EAX91980.1"/>
    <property type="molecule type" value="Genomic_DNA"/>
</dbReference>
<name>A2FSY4_TRIV3</name>
<dbReference type="VEuPathDB" id="TrichDB:TVAGG3_0349160"/>
<sequence>MISLSSQGLSSIMKYPSKEVIAIHVGSSKYVLPKLIAVFISPIIAEKIRENPDLNKFELNINDEQKIFRLVVQLAYGNQVQFEPHQLPVLEAIGKALGNQELVILSQTTNTKTHEDINIQNAVTKLISKKKLRAKYDFIIEYIAFHFSDMSEKDLEKLEIDDIQKIVSHSKFRTNSESSLFRFIFGLYMEHNDDPRYSELFSKVLFEKLDEEEMSDFVNNFSSNQMTDGIWQAISRRLILPVSEPEKDNESATQSKASSRKPSPPNARNSTKQPVKIIEFNGKDFYNGCFSTLRSKKKHVLLSSSSINTGTIRSIINPSNKTNYWTQNQPDSWIKVDLKKNKIHPTSYTIRGRYDHDFNQPQSWNFEGFAKGKWEILDSHINEPLRIKEPKNFKLSVEGKFNSFRIRQTGPNTYGDLDLVLSAFEVFGEIY</sequence>
<protein>
    <recommendedName>
        <fullName evidence="2">BACK domain-containing protein</fullName>
    </recommendedName>
</protein>
<dbReference type="InParanoid" id="A2FSY4"/>
<organism evidence="3 4">
    <name type="scientific">Trichomonas vaginalis (strain ATCC PRA-98 / G3)</name>
    <dbReference type="NCBI Taxonomy" id="412133"/>
    <lineage>
        <taxon>Eukaryota</taxon>
        <taxon>Metamonada</taxon>
        <taxon>Parabasalia</taxon>
        <taxon>Trichomonadida</taxon>
        <taxon>Trichomonadidae</taxon>
        <taxon>Trichomonas</taxon>
    </lineage>
</organism>
<feature type="domain" description="BACK" evidence="2">
    <location>
        <begin position="137"/>
        <end position="218"/>
    </location>
</feature>
<dbReference type="Pfam" id="PF07707">
    <property type="entry name" value="BACK"/>
    <property type="match status" value="1"/>
</dbReference>
<dbReference type="InterPro" id="IPR008979">
    <property type="entry name" value="Galactose-bd-like_sf"/>
</dbReference>
<dbReference type="SUPFAM" id="SSF49785">
    <property type="entry name" value="Galactose-binding domain-like"/>
    <property type="match status" value="1"/>
</dbReference>
<dbReference type="InterPro" id="IPR011705">
    <property type="entry name" value="BACK"/>
</dbReference>
<dbReference type="SMR" id="A2FSY4"/>
<accession>A2FSY4</accession>
<feature type="compositionally biased region" description="Polar residues" evidence="1">
    <location>
        <begin position="251"/>
        <end position="273"/>
    </location>
</feature>
<dbReference type="RefSeq" id="XP_001304910.1">
    <property type="nucleotide sequence ID" value="XM_001304909.1"/>
</dbReference>
<proteinExistence type="predicted"/>
<dbReference type="KEGG" id="tva:4749685"/>
<dbReference type="Gene3D" id="2.60.120.260">
    <property type="entry name" value="Galactose-binding domain-like"/>
    <property type="match status" value="1"/>
</dbReference>
<dbReference type="Proteomes" id="UP000001542">
    <property type="component" value="Unassembled WGS sequence"/>
</dbReference>
<evidence type="ECO:0000259" key="2">
    <source>
        <dbReference type="Pfam" id="PF07707"/>
    </source>
</evidence>
<evidence type="ECO:0000256" key="1">
    <source>
        <dbReference type="SAM" id="MobiDB-lite"/>
    </source>
</evidence>
<dbReference type="VEuPathDB" id="TrichDB:TVAG_007570"/>